<feature type="transmembrane region" description="Helical" evidence="1">
    <location>
        <begin position="44"/>
        <end position="62"/>
    </location>
</feature>
<evidence type="ECO:0000313" key="2">
    <source>
        <dbReference type="EMBL" id="VUZ86296.1"/>
    </source>
</evidence>
<sequence length="164" mass="18144">MAPESHSPLPQSAMFIEISSGTHHDYDGLYTVTNQLTKQSCGRLLPIFAGVFAAVLVLVPSMSSKFIAIGPVTIVGSTLIFPITFIFNDVLTEVYGYRQSRTIIWTGMAMQMFAAFFYWIIDIWPAPSFWHNQAAYSTILGQAPRIVLASLTVKSFLSCKKPEG</sequence>
<dbReference type="InterPro" id="IPR003744">
    <property type="entry name" value="YhhQ"/>
</dbReference>
<name>A0A564ZMH6_9BACT</name>
<reference evidence="2 3" key="1">
    <citation type="submission" date="2019-07" db="EMBL/GenBank/DDBJ databases">
        <authorList>
            <person name="Cremers G."/>
        </authorList>
    </citation>
    <scope>NUCLEOTIDE SEQUENCE [LARGE SCALE GENOMIC DNA]</scope>
</reference>
<keyword evidence="1" id="KW-1133">Transmembrane helix</keyword>
<protein>
    <submittedName>
        <fullName evidence="2">Uncharacterized protein</fullName>
    </submittedName>
</protein>
<evidence type="ECO:0000256" key="1">
    <source>
        <dbReference type="SAM" id="Phobius"/>
    </source>
</evidence>
<dbReference type="EMBL" id="CABIKM010000048">
    <property type="protein sequence ID" value="VUZ86296.1"/>
    <property type="molecule type" value="Genomic_DNA"/>
</dbReference>
<dbReference type="PANTHER" id="PTHR34300">
    <property type="entry name" value="QUEUOSINE PRECURSOR TRANSPORTER-RELATED"/>
    <property type="match status" value="1"/>
</dbReference>
<gene>
    <name evidence="2" type="ORF">MELA_02697</name>
</gene>
<organism evidence="2 3">
    <name type="scientific">Candidatus Methylomirabilis lanthanidiphila</name>
    <dbReference type="NCBI Taxonomy" id="2211376"/>
    <lineage>
        <taxon>Bacteria</taxon>
        <taxon>Candidatus Methylomirabilota</taxon>
        <taxon>Candidatus Methylomirabilia</taxon>
        <taxon>Candidatus Methylomirabilales</taxon>
        <taxon>Candidatus Methylomirabilaceae</taxon>
        <taxon>Candidatus Methylomirabilis</taxon>
    </lineage>
</organism>
<feature type="transmembrane region" description="Helical" evidence="1">
    <location>
        <begin position="103"/>
        <end position="121"/>
    </location>
</feature>
<keyword evidence="1" id="KW-0812">Transmembrane</keyword>
<dbReference type="Pfam" id="PF02592">
    <property type="entry name" value="Vut_1"/>
    <property type="match status" value="1"/>
</dbReference>
<evidence type="ECO:0000313" key="3">
    <source>
        <dbReference type="Proteomes" id="UP000334340"/>
    </source>
</evidence>
<dbReference type="Proteomes" id="UP000334340">
    <property type="component" value="Unassembled WGS sequence"/>
</dbReference>
<feature type="transmembrane region" description="Helical" evidence="1">
    <location>
        <begin position="68"/>
        <end position="91"/>
    </location>
</feature>
<accession>A0A564ZMH6</accession>
<dbReference type="PANTHER" id="PTHR34300:SF2">
    <property type="entry name" value="QUEUOSINE PRECURSOR TRANSPORTER-RELATED"/>
    <property type="match status" value="1"/>
</dbReference>
<dbReference type="AlphaFoldDB" id="A0A564ZMH6"/>
<keyword evidence="1" id="KW-0472">Membrane</keyword>
<keyword evidence="3" id="KW-1185">Reference proteome</keyword>
<proteinExistence type="predicted"/>